<accession>A0A1I5GYR6</accession>
<reference evidence="16" key="1">
    <citation type="submission" date="2016-10" db="EMBL/GenBank/DDBJ databases">
        <authorList>
            <person name="Varghese N."/>
            <person name="Submissions S."/>
        </authorList>
    </citation>
    <scope>NUCLEOTIDE SEQUENCE [LARGE SCALE GENOMIC DNA]</scope>
    <source>
        <strain evidence="16">DS-12</strain>
    </source>
</reference>
<dbReference type="InterPro" id="IPR013221">
    <property type="entry name" value="Mur_ligase_cen"/>
</dbReference>
<dbReference type="InterPro" id="IPR051046">
    <property type="entry name" value="MurCDEF_CellWall_CoF430Synth"/>
</dbReference>
<dbReference type="OrthoDB" id="9801978at2"/>
<dbReference type="EC" id="6.3.2.10" evidence="10 11"/>
<dbReference type="SUPFAM" id="SSF53623">
    <property type="entry name" value="MurD-like peptide ligases, catalytic domain"/>
    <property type="match status" value="1"/>
</dbReference>
<evidence type="ECO:0000313" key="15">
    <source>
        <dbReference type="EMBL" id="SFO40731.1"/>
    </source>
</evidence>
<dbReference type="InterPro" id="IPR005863">
    <property type="entry name" value="UDP-N-AcMur_synth"/>
</dbReference>
<evidence type="ECO:0000256" key="8">
    <source>
        <dbReference type="ARBA" id="ARBA00023306"/>
    </source>
</evidence>
<keyword evidence="4 10" id="KW-0547">Nucleotide-binding</keyword>
<evidence type="ECO:0000256" key="5">
    <source>
        <dbReference type="ARBA" id="ARBA00022840"/>
    </source>
</evidence>
<organism evidence="15 16">
    <name type="scientific">Paenimyroides ummariense</name>
    <dbReference type="NCBI Taxonomy" id="913024"/>
    <lineage>
        <taxon>Bacteria</taxon>
        <taxon>Pseudomonadati</taxon>
        <taxon>Bacteroidota</taxon>
        <taxon>Flavobacteriia</taxon>
        <taxon>Flavobacteriales</taxon>
        <taxon>Flavobacteriaceae</taxon>
        <taxon>Paenimyroides</taxon>
    </lineage>
</organism>
<feature type="domain" description="Mur ligase C-terminal" evidence="13">
    <location>
        <begin position="302"/>
        <end position="418"/>
    </location>
</feature>
<keyword evidence="16" id="KW-1185">Reference proteome</keyword>
<dbReference type="GO" id="GO:0047480">
    <property type="term" value="F:UDP-N-acetylmuramoyl-tripeptide-D-alanyl-D-alanine ligase activity"/>
    <property type="evidence" value="ECO:0007669"/>
    <property type="project" value="UniProtKB-UniRule"/>
</dbReference>
<dbReference type="EMBL" id="FOVI01000055">
    <property type="protein sequence ID" value="SFO40731.1"/>
    <property type="molecule type" value="Genomic_DNA"/>
</dbReference>
<dbReference type="GO" id="GO:0005737">
    <property type="term" value="C:cytoplasm"/>
    <property type="evidence" value="ECO:0007669"/>
    <property type="project" value="UniProtKB-SubCell"/>
</dbReference>
<dbReference type="Pfam" id="PF02875">
    <property type="entry name" value="Mur_ligase_C"/>
    <property type="match status" value="1"/>
</dbReference>
<evidence type="ECO:0000256" key="7">
    <source>
        <dbReference type="ARBA" id="ARBA00022984"/>
    </source>
</evidence>
<dbReference type="Gene3D" id="3.40.1390.10">
    <property type="entry name" value="MurE/MurF, N-terminal domain"/>
    <property type="match status" value="1"/>
</dbReference>
<evidence type="ECO:0000259" key="13">
    <source>
        <dbReference type="Pfam" id="PF02875"/>
    </source>
</evidence>
<dbReference type="InterPro" id="IPR004101">
    <property type="entry name" value="Mur_ligase_C"/>
</dbReference>
<dbReference type="AlphaFoldDB" id="A0A1I5GYR6"/>
<evidence type="ECO:0000256" key="1">
    <source>
        <dbReference type="ARBA" id="ARBA00022490"/>
    </source>
</evidence>
<feature type="domain" description="Mur ligase central" evidence="14">
    <location>
        <begin position="98"/>
        <end position="277"/>
    </location>
</feature>
<evidence type="ECO:0000256" key="2">
    <source>
        <dbReference type="ARBA" id="ARBA00022598"/>
    </source>
</evidence>
<dbReference type="GO" id="GO:0051301">
    <property type="term" value="P:cell division"/>
    <property type="evidence" value="ECO:0007669"/>
    <property type="project" value="UniProtKB-KW"/>
</dbReference>
<evidence type="ECO:0000313" key="16">
    <source>
        <dbReference type="Proteomes" id="UP000199036"/>
    </source>
</evidence>
<dbReference type="Gene3D" id="3.90.190.20">
    <property type="entry name" value="Mur ligase, C-terminal domain"/>
    <property type="match status" value="1"/>
</dbReference>
<dbReference type="SUPFAM" id="SSF53244">
    <property type="entry name" value="MurD-like peptide ligases, peptide-binding domain"/>
    <property type="match status" value="1"/>
</dbReference>
<dbReference type="RefSeq" id="WP_091526677.1">
    <property type="nucleotide sequence ID" value="NZ_FOVI01000055.1"/>
</dbReference>
<comment type="pathway">
    <text evidence="10 11">Cell wall biogenesis; peptidoglycan biosynthesis.</text>
</comment>
<gene>
    <name evidence="10" type="primary">murF</name>
    <name evidence="15" type="ORF">SAMN05421741_1552</name>
</gene>
<comment type="similarity">
    <text evidence="10">Belongs to the MurCDEF family. MurF subfamily.</text>
</comment>
<name>A0A1I5GYR6_9FLAO</name>
<dbReference type="GO" id="GO:0005524">
    <property type="term" value="F:ATP binding"/>
    <property type="evidence" value="ECO:0007669"/>
    <property type="project" value="UniProtKB-UniRule"/>
</dbReference>
<protein>
    <recommendedName>
        <fullName evidence="10 11">UDP-N-acetylmuramoyl-tripeptide--D-alanyl-D-alanine ligase</fullName>
        <ecNumber evidence="10 11">6.3.2.10</ecNumber>
    </recommendedName>
    <alternativeName>
        <fullName evidence="10">D-alanyl-D-alanine-adding enzyme</fullName>
    </alternativeName>
</protein>
<dbReference type="PANTHER" id="PTHR43024">
    <property type="entry name" value="UDP-N-ACETYLMURAMOYL-TRIPEPTIDE--D-ALANYL-D-ALANINE LIGASE"/>
    <property type="match status" value="1"/>
</dbReference>
<keyword evidence="1 10" id="KW-0963">Cytoplasm</keyword>
<dbReference type="InterPro" id="IPR000713">
    <property type="entry name" value="Mur_ligase_N"/>
</dbReference>
<keyword evidence="3 10" id="KW-0132">Cell division</keyword>
<dbReference type="HAMAP" id="MF_02019">
    <property type="entry name" value="MurF"/>
    <property type="match status" value="1"/>
</dbReference>
<dbReference type="InterPro" id="IPR036565">
    <property type="entry name" value="Mur-like_cat_sf"/>
</dbReference>
<dbReference type="GO" id="GO:0071555">
    <property type="term" value="P:cell wall organization"/>
    <property type="evidence" value="ECO:0007669"/>
    <property type="project" value="UniProtKB-KW"/>
</dbReference>
<keyword evidence="5 10" id="KW-0067">ATP-binding</keyword>
<dbReference type="UniPathway" id="UPA00219"/>
<feature type="binding site" evidence="10">
    <location>
        <begin position="99"/>
        <end position="105"/>
    </location>
    <ligand>
        <name>ATP</name>
        <dbReference type="ChEBI" id="CHEBI:30616"/>
    </ligand>
</feature>
<dbReference type="Proteomes" id="UP000199036">
    <property type="component" value="Unassembled WGS sequence"/>
</dbReference>
<dbReference type="GO" id="GO:0008766">
    <property type="term" value="F:UDP-N-acetylmuramoylalanyl-D-glutamyl-2,6-diaminopimelate-D-alanyl-D-alanine ligase activity"/>
    <property type="evidence" value="ECO:0007669"/>
    <property type="project" value="RHEA"/>
</dbReference>
<dbReference type="Pfam" id="PF08245">
    <property type="entry name" value="Mur_ligase_M"/>
    <property type="match status" value="1"/>
</dbReference>
<keyword evidence="9 10" id="KW-0961">Cell wall biogenesis/degradation</keyword>
<evidence type="ECO:0000256" key="3">
    <source>
        <dbReference type="ARBA" id="ARBA00022618"/>
    </source>
</evidence>
<proteinExistence type="inferred from homology"/>
<evidence type="ECO:0000256" key="10">
    <source>
        <dbReference type="HAMAP-Rule" id="MF_02019"/>
    </source>
</evidence>
<feature type="domain" description="Mur ligase N-terminal catalytic" evidence="12">
    <location>
        <begin position="14"/>
        <end position="86"/>
    </location>
</feature>
<dbReference type="InterPro" id="IPR036615">
    <property type="entry name" value="Mur_ligase_C_dom_sf"/>
</dbReference>
<keyword evidence="6 10" id="KW-0133">Cell shape</keyword>
<evidence type="ECO:0000259" key="14">
    <source>
        <dbReference type="Pfam" id="PF08245"/>
    </source>
</evidence>
<keyword evidence="7 10" id="KW-0573">Peptidoglycan synthesis</keyword>
<dbReference type="GO" id="GO:0008360">
    <property type="term" value="P:regulation of cell shape"/>
    <property type="evidence" value="ECO:0007669"/>
    <property type="project" value="UniProtKB-KW"/>
</dbReference>
<evidence type="ECO:0000256" key="9">
    <source>
        <dbReference type="ARBA" id="ARBA00023316"/>
    </source>
</evidence>
<comment type="catalytic activity">
    <reaction evidence="10 11">
        <text>D-alanyl-D-alanine + UDP-N-acetyl-alpha-D-muramoyl-L-alanyl-gamma-D-glutamyl-meso-2,6-diaminopimelate + ATP = UDP-N-acetyl-alpha-D-muramoyl-L-alanyl-gamma-D-glutamyl-meso-2,6-diaminopimeloyl-D-alanyl-D-alanine + ADP + phosphate + H(+)</text>
        <dbReference type="Rhea" id="RHEA:28374"/>
        <dbReference type="ChEBI" id="CHEBI:15378"/>
        <dbReference type="ChEBI" id="CHEBI:30616"/>
        <dbReference type="ChEBI" id="CHEBI:43474"/>
        <dbReference type="ChEBI" id="CHEBI:57822"/>
        <dbReference type="ChEBI" id="CHEBI:61386"/>
        <dbReference type="ChEBI" id="CHEBI:83905"/>
        <dbReference type="ChEBI" id="CHEBI:456216"/>
        <dbReference type="EC" id="6.3.2.10"/>
    </reaction>
</comment>
<dbReference type="InterPro" id="IPR035911">
    <property type="entry name" value="MurE/MurF_N"/>
</dbReference>
<evidence type="ECO:0000256" key="4">
    <source>
        <dbReference type="ARBA" id="ARBA00022741"/>
    </source>
</evidence>
<dbReference type="NCBIfam" id="TIGR01143">
    <property type="entry name" value="murF"/>
    <property type="match status" value="1"/>
</dbReference>
<evidence type="ECO:0000259" key="12">
    <source>
        <dbReference type="Pfam" id="PF01225"/>
    </source>
</evidence>
<evidence type="ECO:0000256" key="6">
    <source>
        <dbReference type="ARBA" id="ARBA00022960"/>
    </source>
</evidence>
<dbReference type="Gene3D" id="3.40.1190.10">
    <property type="entry name" value="Mur-like, catalytic domain"/>
    <property type="match status" value="1"/>
</dbReference>
<keyword evidence="8 10" id="KW-0131">Cell cycle</keyword>
<dbReference type="Pfam" id="PF01225">
    <property type="entry name" value="Mur_ligase"/>
    <property type="match status" value="1"/>
</dbReference>
<dbReference type="GO" id="GO:0009252">
    <property type="term" value="P:peptidoglycan biosynthetic process"/>
    <property type="evidence" value="ECO:0007669"/>
    <property type="project" value="UniProtKB-UniRule"/>
</dbReference>
<dbReference type="STRING" id="913024.SAMN05421741_1552"/>
<keyword evidence="2 10" id="KW-0436">Ligase</keyword>
<evidence type="ECO:0000256" key="11">
    <source>
        <dbReference type="RuleBase" id="RU004136"/>
    </source>
</evidence>
<comment type="subcellular location">
    <subcellularLocation>
        <location evidence="10 11">Cytoplasm</location>
    </subcellularLocation>
</comment>
<sequence length="429" mass="48123">MEIFELYSIYNQCNGVSTDTRNITENSLFFALKGANFNANDFALKALENGAAFAVVDDKNLRKLENNKLIIVDDVLKTLQDLAAFHRFHIGLPVIALTGSNGKTTSKELLHAVLSTKYNTIATIGNLNNHIGVPLTLLRLREETDLAIIEMGANHQKEIELLCTIAQPDFGFITNFGRAHLEGFGGIEGVIKGKSEMYDYLQSNNKTIFVNFDDPIQTDKTSNSNRFGFSIESNSLANIQITNAKAQPMATVELNGIEIKSNLTGLYNIPNMAFAVTIGLYFNISIDTIKQAIENYVPQNNRSQWTKVNDKNILLDAYNANPSSMHVAIENFNQLENPSKLMILGDMFELGNESDKEHLQTINQVIETKIPTIFIGEHFFKVQVKNDVVQYFKNIQDFFNQLKEAQVTQELLLIKGSRGMALERILEKL</sequence>
<dbReference type="SUPFAM" id="SSF63418">
    <property type="entry name" value="MurE/MurF N-terminal domain"/>
    <property type="match status" value="1"/>
</dbReference>
<dbReference type="PANTHER" id="PTHR43024:SF1">
    <property type="entry name" value="UDP-N-ACETYLMURAMOYL-TRIPEPTIDE--D-ALANYL-D-ALANINE LIGASE"/>
    <property type="match status" value="1"/>
</dbReference>
<comment type="function">
    <text evidence="10 11">Involved in cell wall formation. Catalyzes the final step in the synthesis of UDP-N-acetylmuramoyl-pentapeptide, the precursor of murein.</text>
</comment>